<dbReference type="Proteomes" id="UP000831422">
    <property type="component" value="Chromosome"/>
</dbReference>
<protein>
    <submittedName>
        <fullName evidence="3">Glycosyltransferase family 2 protein</fullName>
    </submittedName>
</protein>
<organism evidence="3 4">
    <name type="scientific">Acinetobacter portensis</name>
    <dbReference type="NCBI Taxonomy" id="1839785"/>
    <lineage>
        <taxon>Bacteria</taxon>
        <taxon>Pseudomonadati</taxon>
        <taxon>Pseudomonadota</taxon>
        <taxon>Gammaproteobacteria</taxon>
        <taxon>Moraxellales</taxon>
        <taxon>Moraxellaceae</taxon>
        <taxon>Acinetobacter</taxon>
    </lineage>
</organism>
<dbReference type="InterPro" id="IPR001173">
    <property type="entry name" value="Glyco_trans_2-like"/>
</dbReference>
<sequence length="326" mass="38497">MKIDYIAIITPLYNEEKNVINFINHLELQTNHNFHLYFINDGSTDSTLNLLQQRLLNSSLKVTIINQNNQGAAAARLNGINQANEEYCLIVDADDLISNDMVDTILSTLNYFNNIDTIVPELMIQKQDKSYDPLPCFDHSRNIYTGFECLKNTIGSWKISGIMCSKKEIYLKSYNQYHQFNHKRENYLNNDEIITRLNFLNSNNVHRISSAYYYQYNQNSTTKKININRCFLINNAIILHQLLNDLKITDKLDKELISTVWGTKRAFSKNFRNITNKKEWLNSLTYGYNFIRNSQIYTRLNFKNRIRLFRLFLFIIFSSIRLKWSK</sequence>
<dbReference type="SUPFAM" id="SSF53448">
    <property type="entry name" value="Nucleotide-diphospho-sugar transferases"/>
    <property type="match status" value="1"/>
</dbReference>
<comment type="similarity">
    <text evidence="1">Belongs to the glycosyltransferase 2 family. WaaE/KdtX subfamily.</text>
</comment>
<dbReference type="CDD" id="cd00761">
    <property type="entry name" value="Glyco_tranf_GTA_type"/>
    <property type="match status" value="1"/>
</dbReference>
<feature type="domain" description="Glycosyltransferase 2-like" evidence="2">
    <location>
        <begin position="8"/>
        <end position="110"/>
    </location>
</feature>
<proteinExistence type="inferred from homology"/>
<accession>A0ABY4JTZ7</accession>
<evidence type="ECO:0000259" key="2">
    <source>
        <dbReference type="Pfam" id="PF00535"/>
    </source>
</evidence>
<dbReference type="Pfam" id="PF00535">
    <property type="entry name" value="Glycos_transf_2"/>
    <property type="match status" value="1"/>
</dbReference>
<evidence type="ECO:0000256" key="1">
    <source>
        <dbReference type="ARBA" id="ARBA00038494"/>
    </source>
</evidence>
<dbReference type="PANTHER" id="PTHR43630">
    <property type="entry name" value="POLY-BETA-1,6-N-ACETYL-D-GLUCOSAMINE SYNTHASE"/>
    <property type="match status" value="1"/>
</dbReference>
<name>A0ABY4JTZ7_9GAMM</name>
<dbReference type="RefSeq" id="WP_248109598.1">
    <property type="nucleotide sequence ID" value="NZ_CP096120.1"/>
</dbReference>
<evidence type="ECO:0000313" key="3">
    <source>
        <dbReference type="EMBL" id="UPO22839.1"/>
    </source>
</evidence>
<dbReference type="Gene3D" id="3.90.550.10">
    <property type="entry name" value="Spore Coat Polysaccharide Biosynthesis Protein SpsA, Chain A"/>
    <property type="match status" value="1"/>
</dbReference>
<evidence type="ECO:0000313" key="4">
    <source>
        <dbReference type="Proteomes" id="UP000831422"/>
    </source>
</evidence>
<dbReference type="InterPro" id="IPR029044">
    <property type="entry name" value="Nucleotide-diphossugar_trans"/>
</dbReference>
<dbReference type="PANTHER" id="PTHR43630:SF2">
    <property type="entry name" value="GLYCOSYLTRANSFERASE"/>
    <property type="match status" value="1"/>
</dbReference>
<dbReference type="EMBL" id="CP096120">
    <property type="protein sequence ID" value="UPO22839.1"/>
    <property type="molecule type" value="Genomic_DNA"/>
</dbReference>
<keyword evidence="4" id="KW-1185">Reference proteome</keyword>
<gene>
    <name evidence="3" type="ORF">MZO21_10235</name>
</gene>
<reference evidence="3 4" key="1">
    <citation type="submission" date="2022-04" db="EMBL/GenBank/DDBJ databases">
        <title>Occurrence of NDM-1-producing Shewanella putrefaciens and Acinetobacter portensis in a dairy farm from China.</title>
        <authorList>
            <person name="Li R."/>
            <person name="Zhang L."/>
        </authorList>
    </citation>
    <scope>NUCLEOTIDE SEQUENCE [LARGE SCALE GENOMIC DNA]</scope>
    <source>
        <strain evidence="3 4">JNE5</strain>
    </source>
</reference>